<evidence type="ECO:0000313" key="6">
    <source>
        <dbReference type="EMBL" id="RQT08282.1"/>
    </source>
</evidence>
<evidence type="ECO:0000259" key="5">
    <source>
        <dbReference type="PROSITE" id="PS50931"/>
    </source>
</evidence>
<keyword evidence="3" id="KW-0238">DNA-binding</keyword>
<dbReference type="Pfam" id="PF00126">
    <property type="entry name" value="HTH_1"/>
    <property type="match status" value="1"/>
</dbReference>
<feature type="domain" description="HTH lysR-type" evidence="5">
    <location>
        <begin position="1"/>
        <end position="59"/>
    </location>
</feature>
<dbReference type="PANTHER" id="PTHR30537:SF5">
    <property type="entry name" value="HTH-TYPE TRANSCRIPTIONAL ACTIVATOR TTDR-RELATED"/>
    <property type="match status" value="1"/>
</dbReference>
<dbReference type="PROSITE" id="PS50931">
    <property type="entry name" value="HTH_LYSR"/>
    <property type="match status" value="1"/>
</dbReference>
<evidence type="ECO:0000256" key="1">
    <source>
        <dbReference type="ARBA" id="ARBA00009437"/>
    </source>
</evidence>
<sequence>MDKITNMRIFARVAEVKSFTAAAEHLQCTTGSVSRAVSTLEIQLRARLLNRTTRSISLTEPGEHYYRKCKKILADLEDAETEVGTAHLCARGQLKVHCMPEVGRVPLTHAIVDYRRDFPAVSVNLRFAPRTGNLVEEHVDVSIVSAKSLPNSENVAKRVGECRRVLVAAPSFVREHAIETIDDLSQHALTPIPLAARSVRSVIQTTVPRHVSRDSHAPLVVDDPEAIRIALLAGIGVGVLPLHCVVDDILEGRLVPLFPDHTIEGTSIFIVYPCRQFLDAKIATFVDFLTVRLREILSAATTAPQATRTAFRRSVPQAHG</sequence>
<accession>A0A3N8P986</accession>
<comment type="caution">
    <text evidence="6">The sequence shown here is derived from an EMBL/GenBank/DDBJ whole genome shotgun (WGS) entry which is preliminary data.</text>
</comment>
<dbReference type="CDD" id="cd08422">
    <property type="entry name" value="PBP2_CrgA_like"/>
    <property type="match status" value="1"/>
</dbReference>
<evidence type="ECO:0000256" key="3">
    <source>
        <dbReference type="ARBA" id="ARBA00023125"/>
    </source>
</evidence>
<gene>
    <name evidence="6" type="ORF">DF051_31870</name>
</gene>
<name>A0A3N8P986_9BURK</name>
<dbReference type="SUPFAM" id="SSF46785">
    <property type="entry name" value="Winged helix' DNA-binding domain"/>
    <property type="match status" value="1"/>
</dbReference>
<reference evidence="6 7" key="1">
    <citation type="submission" date="2018-08" db="EMBL/GenBank/DDBJ databases">
        <title>Comparative analysis of Burkholderia isolates from Puerto Rico.</title>
        <authorList>
            <person name="Hall C."/>
            <person name="Sahl J."/>
            <person name="Wagner D."/>
        </authorList>
    </citation>
    <scope>NUCLEOTIDE SEQUENCE [LARGE SCALE GENOMIC DNA]</scope>
    <source>
        <strain evidence="6 7">Bp9025</strain>
    </source>
</reference>
<evidence type="ECO:0000256" key="2">
    <source>
        <dbReference type="ARBA" id="ARBA00023015"/>
    </source>
</evidence>
<evidence type="ECO:0000256" key="4">
    <source>
        <dbReference type="ARBA" id="ARBA00023163"/>
    </source>
</evidence>
<dbReference type="InterPro" id="IPR058163">
    <property type="entry name" value="LysR-type_TF_proteobact-type"/>
</dbReference>
<dbReference type="GO" id="GO:0003700">
    <property type="term" value="F:DNA-binding transcription factor activity"/>
    <property type="evidence" value="ECO:0007669"/>
    <property type="project" value="InterPro"/>
</dbReference>
<comment type="similarity">
    <text evidence="1">Belongs to the LysR transcriptional regulatory family.</text>
</comment>
<protein>
    <submittedName>
        <fullName evidence="6">LysR family transcriptional regulator</fullName>
    </submittedName>
</protein>
<dbReference type="InterPro" id="IPR000847">
    <property type="entry name" value="LysR_HTH_N"/>
</dbReference>
<dbReference type="Proteomes" id="UP000277921">
    <property type="component" value="Unassembled WGS sequence"/>
</dbReference>
<dbReference type="SUPFAM" id="SSF53850">
    <property type="entry name" value="Periplasmic binding protein-like II"/>
    <property type="match status" value="1"/>
</dbReference>
<dbReference type="FunFam" id="1.10.10.10:FF:000001">
    <property type="entry name" value="LysR family transcriptional regulator"/>
    <property type="match status" value="1"/>
</dbReference>
<dbReference type="EMBL" id="QTQV01000025">
    <property type="protein sequence ID" value="RQT08282.1"/>
    <property type="molecule type" value="Genomic_DNA"/>
</dbReference>
<proteinExistence type="inferred from homology"/>
<dbReference type="Gene3D" id="1.10.10.10">
    <property type="entry name" value="Winged helix-like DNA-binding domain superfamily/Winged helix DNA-binding domain"/>
    <property type="match status" value="1"/>
</dbReference>
<evidence type="ECO:0000313" key="7">
    <source>
        <dbReference type="Proteomes" id="UP000277921"/>
    </source>
</evidence>
<dbReference type="InterPro" id="IPR005119">
    <property type="entry name" value="LysR_subst-bd"/>
</dbReference>
<keyword evidence="2" id="KW-0805">Transcription regulation</keyword>
<dbReference type="RefSeq" id="WP_124584074.1">
    <property type="nucleotide sequence ID" value="NZ_QTQV01000025.1"/>
</dbReference>
<dbReference type="Gene3D" id="3.40.190.290">
    <property type="match status" value="1"/>
</dbReference>
<dbReference type="InterPro" id="IPR036390">
    <property type="entry name" value="WH_DNA-bd_sf"/>
</dbReference>
<organism evidence="6 7">
    <name type="scientific">Burkholderia contaminans</name>
    <dbReference type="NCBI Taxonomy" id="488447"/>
    <lineage>
        <taxon>Bacteria</taxon>
        <taxon>Pseudomonadati</taxon>
        <taxon>Pseudomonadota</taxon>
        <taxon>Betaproteobacteria</taxon>
        <taxon>Burkholderiales</taxon>
        <taxon>Burkholderiaceae</taxon>
        <taxon>Burkholderia</taxon>
        <taxon>Burkholderia cepacia complex</taxon>
    </lineage>
</organism>
<dbReference type="Pfam" id="PF03466">
    <property type="entry name" value="LysR_substrate"/>
    <property type="match status" value="1"/>
</dbReference>
<dbReference type="GO" id="GO:0003677">
    <property type="term" value="F:DNA binding"/>
    <property type="evidence" value="ECO:0007669"/>
    <property type="project" value="UniProtKB-KW"/>
</dbReference>
<dbReference type="InterPro" id="IPR036388">
    <property type="entry name" value="WH-like_DNA-bd_sf"/>
</dbReference>
<keyword evidence="4" id="KW-0804">Transcription</keyword>
<dbReference type="PANTHER" id="PTHR30537">
    <property type="entry name" value="HTH-TYPE TRANSCRIPTIONAL REGULATOR"/>
    <property type="match status" value="1"/>
</dbReference>
<dbReference type="AlphaFoldDB" id="A0A3N8P986"/>